<dbReference type="KEGG" id="roz:CBI38_09965"/>
<name>A0A2S2BTF5_9NOCA</name>
<dbReference type="EMBL" id="CP021354">
    <property type="protein sequence ID" value="AWK71863.1"/>
    <property type="molecule type" value="Genomic_DNA"/>
</dbReference>
<protein>
    <submittedName>
        <fullName evidence="2">Uncharacterized protein</fullName>
    </submittedName>
</protein>
<proteinExistence type="predicted"/>
<feature type="region of interest" description="Disordered" evidence="1">
    <location>
        <begin position="51"/>
        <end position="76"/>
    </location>
</feature>
<sequence>MPADHRRDDVLPAPIGVPSAHPHVALLIGTTLEEANLGLVQPGSRARTAPIVSASAGSLSGRYRRTRANRSATPPG</sequence>
<accession>A0A2S2BTF5</accession>
<evidence type="ECO:0000256" key="1">
    <source>
        <dbReference type="SAM" id="MobiDB-lite"/>
    </source>
</evidence>
<gene>
    <name evidence="2" type="ORF">CBI38_09965</name>
</gene>
<dbReference type="Proteomes" id="UP000245711">
    <property type="component" value="Chromosome"/>
</dbReference>
<evidence type="ECO:0000313" key="2">
    <source>
        <dbReference type="EMBL" id="AWK71863.1"/>
    </source>
</evidence>
<keyword evidence="3" id="KW-1185">Reference proteome</keyword>
<reference evidence="2 3" key="1">
    <citation type="submission" date="2017-05" db="EMBL/GenBank/DDBJ databases">
        <title>Isolation of Rhodococcus sp. S2-17 biodegrading of BP-3.</title>
        <authorList>
            <person name="Lee Y."/>
            <person name="Kim K.H."/>
            <person name="Chun B.H."/>
            <person name="Jung H.S."/>
            <person name="Jeon C.O."/>
        </authorList>
    </citation>
    <scope>NUCLEOTIDE SEQUENCE [LARGE SCALE GENOMIC DNA]</scope>
    <source>
        <strain evidence="2 3">S2-17</strain>
    </source>
</reference>
<evidence type="ECO:0000313" key="3">
    <source>
        <dbReference type="Proteomes" id="UP000245711"/>
    </source>
</evidence>
<dbReference type="AlphaFoldDB" id="A0A2S2BTF5"/>
<organism evidence="2 3">
    <name type="scientific">Rhodococcus oxybenzonivorans</name>
    <dbReference type="NCBI Taxonomy" id="1990687"/>
    <lineage>
        <taxon>Bacteria</taxon>
        <taxon>Bacillati</taxon>
        <taxon>Actinomycetota</taxon>
        <taxon>Actinomycetes</taxon>
        <taxon>Mycobacteriales</taxon>
        <taxon>Nocardiaceae</taxon>
        <taxon>Rhodococcus</taxon>
    </lineage>
</organism>